<evidence type="ECO:0000259" key="7">
    <source>
        <dbReference type="SMART" id="SM00852"/>
    </source>
</evidence>
<keyword evidence="4 6" id="KW-0501">Molybdenum cofactor biosynthesis</keyword>
<evidence type="ECO:0000256" key="5">
    <source>
        <dbReference type="ARBA" id="ARBA00047317"/>
    </source>
</evidence>
<keyword evidence="6" id="KW-0808">Transferase</keyword>
<dbReference type="EC" id="2.10.1.1" evidence="6"/>
<organism evidence="8 9">
    <name type="scientific">Azospirillum oleiclasticum</name>
    <dbReference type="NCBI Taxonomy" id="2735135"/>
    <lineage>
        <taxon>Bacteria</taxon>
        <taxon>Pseudomonadati</taxon>
        <taxon>Pseudomonadota</taxon>
        <taxon>Alphaproteobacteria</taxon>
        <taxon>Rhodospirillales</taxon>
        <taxon>Azospirillaceae</taxon>
        <taxon>Azospirillum</taxon>
    </lineage>
</organism>
<name>A0ABX2TN36_9PROT</name>
<evidence type="ECO:0000256" key="6">
    <source>
        <dbReference type="RuleBase" id="RU365090"/>
    </source>
</evidence>
<protein>
    <recommendedName>
        <fullName evidence="6">Molybdopterin molybdenumtransferase</fullName>
        <ecNumber evidence="6">2.10.1.1</ecNumber>
    </recommendedName>
</protein>
<dbReference type="NCBIfam" id="NF045515">
    <property type="entry name" value="Glp_gephyrin"/>
    <property type="match status" value="1"/>
</dbReference>
<evidence type="ECO:0000313" key="9">
    <source>
        <dbReference type="Proteomes" id="UP000584642"/>
    </source>
</evidence>
<dbReference type="RefSeq" id="WP_180286361.1">
    <property type="nucleotide sequence ID" value="NZ_JABFDB010000041.1"/>
</dbReference>
<dbReference type="Gene3D" id="3.90.105.10">
    <property type="entry name" value="Molybdopterin biosynthesis moea protein, domain 2"/>
    <property type="match status" value="1"/>
</dbReference>
<keyword evidence="6" id="KW-0479">Metal-binding</keyword>
<dbReference type="PANTHER" id="PTHR10192">
    <property type="entry name" value="MOLYBDOPTERIN BIOSYNTHESIS PROTEIN"/>
    <property type="match status" value="1"/>
</dbReference>
<keyword evidence="6" id="KW-0460">Magnesium</keyword>
<dbReference type="SUPFAM" id="SSF63882">
    <property type="entry name" value="MoeA N-terminal region -like"/>
    <property type="match status" value="1"/>
</dbReference>
<dbReference type="InterPro" id="IPR036135">
    <property type="entry name" value="MoeA_linker/N_sf"/>
</dbReference>
<dbReference type="InterPro" id="IPR005110">
    <property type="entry name" value="MoeA_linker/N"/>
</dbReference>
<dbReference type="SUPFAM" id="SSF63867">
    <property type="entry name" value="MoeA C-terminal domain-like"/>
    <property type="match status" value="1"/>
</dbReference>
<sequence length="408" mass="41194">MTVDALPVEEALARILDGLRPLPAEIVPLTDGLGRVLAEPVVARLTQPPFANAAMDGWAVRSADLASASEDRPVRLRRIGESAAGNAYAGTVGPQETVRIFTGAPMPDGADAVVMQEDARDLGDAVELVHPVQAGRFVRPAGLDFQAGTVLLPAGRRLTARDVGLAAAAGWPWLRVRRRPRVAILPTGDEVALPGEPLGPHQIVSSNAIALAAMVATQGGIAVNLGIAADEAGRLSDLAAGAAGADLLVTSGGAAAGAHDHVRGLLDGPPVVSRVAMRPGGGLVFGWTGGVPLLGLPGNPVSTGIAAVLFLIPILRALQGLPPGPVVGTATLGAPLRANPGRRDHIRARLEVALSGSAVATPLDRQDNAQMSGFAAADALIVRPAGAPAGKAGAVVEIIALSGGCLDL</sequence>
<dbReference type="Pfam" id="PF03454">
    <property type="entry name" value="MoeA_C"/>
    <property type="match status" value="1"/>
</dbReference>
<dbReference type="Pfam" id="PF03453">
    <property type="entry name" value="MoeA_N"/>
    <property type="match status" value="1"/>
</dbReference>
<dbReference type="EMBL" id="JABFDB010000041">
    <property type="protein sequence ID" value="NYZ24590.1"/>
    <property type="molecule type" value="Genomic_DNA"/>
</dbReference>
<comment type="caution">
    <text evidence="8">The sequence shown here is derived from an EMBL/GenBank/DDBJ whole genome shotgun (WGS) entry which is preliminary data.</text>
</comment>
<dbReference type="InterPro" id="IPR036425">
    <property type="entry name" value="MoaB/Mog-like_dom_sf"/>
</dbReference>
<dbReference type="Gene3D" id="2.170.190.11">
    <property type="entry name" value="Molybdopterin biosynthesis moea protein, domain 3"/>
    <property type="match status" value="1"/>
</dbReference>
<comment type="pathway">
    <text evidence="2 6">Cofactor biosynthesis; molybdopterin biosynthesis.</text>
</comment>
<gene>
    <name evidence="8" type="ORF">HND93_33215</name>
</gene>
<dbReference type="SMART" id="SM00852">
    <property type="entry name" value="MoCF_biosynth"/>
    <property type="match status" value="1"/>
</dbReference>
<dbReference type="Gene3D" id="2.40.340.10">
    <property type="entry name" value="MoeA, C-terminal, domain IV"/>
    <property type="match status" value="1"/>
</dbReference>
<keyword evidence="6" id="KW-0500">Molybdenum</keyword>
<keyword evidence="9" id="KW-1185">Reference proteome</keyword>
<evidence type="ECO:0000256" key="3">
    <source>
        <dbReference type="ARBA" id="ARBA00010763"/>
    </source>
</evidence>
<dbReference type="InterPro" id="IPR036688">
    <property type="entry name" value="MoeA_C_domain_IV_sf"/>
</dbReference>
<evidence type="ECO:0000313" key="8">
    <source>
        <dbReference type="EMBL" id="NYZ24590.1"/>
    </source>
</evidence>
<dbReference type="InterPro" id="IPR038987">
    <property type="entry name" value="MoeA-like"/>
</dbReference>
<feature type="domain" description="MoaB/Mog" evidence="7">
    <location>
        <begin position="183"/>
        <end position="317"/>
    </location>
</feature>
<dbReference type="PANTHER" id="PTHR10192:SF5">
    <property type="entry name" value="GEPHYRIN"/>
    <property type="match status" value="1"/>
</dbReference>
<evidence type="ECO:0000256" key="4">
    <source>
        <dbReference type="ARBA" id="ARBA00023150"/>
    </source>
</evidence>
<reference evidence="8 9" key="1">
    <citation type="submission" date="2020-05" db="EMBL/GenBank/DDBJ databases">
        <title>Azospirillum oleiclasticum sp. nov, a nitrogen-fixing and heavy crude oil-emulsifying bacterium isolated from the crude oil of Yumen Oilfield.</title>
        <authorList>
            <person name="Wu D."/>
            <person name="Cai M."/>
            <person name="Zhang X."/>
        </authorList>
    </citation>
    <scope>NUCLEOTIDE SEQUENCE [LARGE SCALE GENOMIC DNA]</scope>
    <source>
        <strain evidence="8 9">ROY-1-1-2</strain>
    </source>
</reference>
<evidence type="ECO:0000256" key="1">
    <source>
        <dbReference type="ARBA" id="ARBA00002901"/>
    </source>
</evidence>
<comment type="catalytic activity">
    <reaction evidence="5">
        <text>adenylyl-molybdopterin + molybdate = Mo-molybdopterin + AMP + H(+)</text>
        <dbReference type="Rhea" id="RHEA:35047"/>
        <dbReference type="ChEBI" id="CHEBI:15378"/>
        <dbReference type="ChEBI" id="CHEBI:36264"/>
        <dbReference type="ChEBI" id="CHEBI:62727"/>
        <dbReference type="ChEBI" id="CHEBI:71302"/>
        <dbReference type="ChEBI" id="CHEBI:456215"/>
        <dbReference type="EC" id="2.10.1.1"/>
    </reaction>
</comment>
<comment type="function">
    <text evidence="1 6">Catalyzes the insertion of molybdate into adenylated molybdopterin with the concomitant release of AMP.</text>
</comment>
<dbReference type="InterPro" id="IPR005111">
    <property type="entry name" value="MoeA_C_domain_IV"/>
</dbReference>
<comment type="cofactor">
    <cofactor evidence="6">
        <name>Mg(2+)</name>
        <dbReference type="ChEBI" id="CHEBI:18420"/>
    </cofactor>
</comment>
<dbReference type="CDD" id="cd00887">
    <property type="entry name" value="MoeA"/>
    <property type="match status" value="1"/>
</dbReference>
<dbReference type="Proteomes" id="UP000584642">
    <property type="component" value="Unassembled WGS sequence"/>
</dbReference>
<evidence type="ECO:0000256" key="2">
    <source>
        <dbReference type="ARBA" id="ARBA00005046"/>
    </source>
</evidence>
<comment type="similarity">
    <text evidence="3 6">Belongs to the MoeA family.</text>
</comment>
<proteinExistence type="inferred from homology"/>
<dbReference type="InterPro" id="IPR001453">
    <property type="entry name" value="MoaB/Mog_dom"/>
</dbReference>
<dbReference type="Pfam" id="PF00994">
    <property type="entry name" value="MoCF_biosynth"/>
    <property type="match status" value="1"/>
</dbReference>
<accession>A0ABX2TN36</accession>
<dbReference type="Gene3D" id="3.40.980.10">
    <property type="entry name" value="MoaB/Mog-like domain"/>
    <property type="match status" value="1"/>
</dbReference>
<dbReference type="SUPFAM" id="SSF53218">
    <property type="entry name" value="Molybdenum cofactor biosynthesis proteins"/>
    <property type="match status" value="1"/>
</dbReference>